<reference evidence="1 2" key="1">
    <citation type="submission" date="2013-01" db="EMBL/GenBank/DDBJ databases">
        <authorList>
            <person name="Harkins D.M."/>
            <person name="Durkin A.S."/>
            <person name="Brinkac L.M."/>
            <person name="Haft D.H."/>
            <person name="Selengut J.D."/>
            <person name="Sanka R."/>
            <person name="DePew J."/>
            <person name="Purushe J."/>
            <person name="Matthias M.A."/>
            <person name="Vinetz J.M."/>
            <person name="Sutton G.G."/>
            <person name="Nierman W.C."/>
            <person name="Fouts D.E."/>
        </authorList>
    </citation>
    <scope>NUCLEOTIDE SEQUENCE [LARGE SCALE GENOMIC DNA]</scope>
    <source>
        <strain evidence="1 2">ZUN179</strain>
    </source>
</reference>
<organism evidence="1 2">
    <name type="scientific">Leptospira santarosai str. ZUN179</name>
    <dbReference type="NCBI Taxonomy" id="1049985"/>
    <lineage>
        <taxon>Bacteria</taxon>
        <taxon>Pseudomonadati</taxon>
        <taxon>Spirochaetota</taxon>
        <taxon>Spirochaetia</taxon>
        <taxon>Leptospirales</taxon>
        <taxon>Leptospiraceae</taxon>
        <taxon>Leptospira</taxon>
    </lineage>
</organism>
<accession>M6UPL5</accession>
<evidence type="ECO:0000313" key="2">
    <source>
        <dbReference type="Proteomes" id="UP000012160"/>
    </source>
</evidence>
<dbReference type="EMBL" id="AHOQ02000011">
    <property type="protein sequence ID" value="EMO47067.1"/>
    <property type="molecule type" value="Genomic_DNA"/>
</dbReference>
<protein>
    <submittedName>
        <fullName evidence="1">Uncharacterized protein</fullName>
    </submittedName>
</protein>
<sequence length="130" mass="15098">MEAQIKIQPIEANFLIVKTEQKDYPLPVLVYKIENEKENYTYAEILSYGILGYGASIQEAKEDLLNLFDLYSFDSPNSNQSVEIIQSESEKKKLFLSLIDIKMWDFFFNLNVPKQEDFKGQLETHYAVAS</sequence>
<gene>
    <name evidence="1" type="ORF">LEP1GSC187_1048</name>
</gene>
<dbReference type="AlphaFoldDB" id="M6UPL5"/>
<name>M6UPL5_9LEPT</name>
<dbReference type="Proteomes" id="UP000012160">
    <property type="component" value="Unassembled WGS sequence"/>
</dbReference>
<evidence type="ECO:0000313" key="1">
    <source>
        <dbReference type="EMBL" id="EMO47067.1"/>
    </source>
</evidence>
<dbReference type="RefSeq" id="WP_004478237.1">
    <property type="nucleotide sequence ID" value="NZ_AHOQ02000011.1"/>
</dbReference>
<proteinExistence type="predicted"/>
<comment type="caution">
    <text evidence="1">The sequence shown here is derived from an EMBL/GenBank/DDBJ whole genome shotgun (WGS) entry which is preliminary data.</text>
</comment>